<evidence type="ECO:0000256" key="1">
    <source>
        <dbReference type="SAM" id="MobiDB-lite"/>
    </source>
</evidence>
<accession>A0ABW6Z8B4</accession>
<dbReference type="Proteomes" id="UP001603418">
    <property type="component" value="Unassembled WGS sequence"/>
</dbReference>
<evidence type="ECO:0000313" key="2">
    <source>
        <dbReference type="EMBL" id="MFF9887386.1"/>
    </source>
</evidence>
<sequence length="354" mass="36255">MSGQTTPGTGAGRYRPGPVAALGERLRDSGACVLTGEPGGGGSTILARVARAAGPAVVVPALPERCRQPLAGLRAPCRAAGVPADDADLWDAASRTALGRLAARLSPGDGVSLVLTVAGHRPVNPEFAGLPLLRLAPLSTADTAALLDDAAPGALDPRARDEITAAAEGNPGLLLGVVHRLRGRLRRVRRRRPGRAVDDPAVPLTTGRIRDTRPVVARPASTTCPAPCTSRTASYHRCTPSARGAVARPSCSSTECEAWTTGRRALFRVPPFHVRPAAAPSSLSSSCAVTAPTPLTPPSVTALSLSARPSPRPARSPPQSRAAPSCCATPASVVPYVDAVAAGNCCSRRERPGC</sequence>
<feature type="region of interest" description="Disordered" evidence="1">
    <location>
        <begin position="299"/>
        <end position="325"/>
    </location>
</feature>
<dbReference type="InterPro" id="IPR027417">
    <property type="entry name" value="P-loop_NTPase"/>
</dbReference>
<keyword evidence="3" id="KW-1185">Reference proteome</keyword>
<comment type="caution">
    <text evidence="2">The sequence shown here is derived from an EMBL/GenBank/DDBJ whole genome shotgun (WGS) entry which is preliminary data.</text>
</comment>
<organism evidence="2 3">
    <name type="scientific">Streptomyces eurythermus</name>
    <dbReference type="NCBI Taxonomy" id="42237"/>
    <lineage>
        <taxon>Bacteria</taxon>
        <taxon>Bacillati</taxon>
        <taxon>Actinomycetota</taxon>
        <taxon>Actinomycetes</taxon>
        <taxon>Kitasatosporales</taxon>
        <taxon>Streptomycetaceae</taxon>
        <taxon>Streptomyces</taxon>
    </lineage>
</organism>
<protein>
    <submittedName>
        <fullName evidence="2">Uncharacterized protein</fullName>
    </submittedName>
</protein>
<dbReference type="EMBL" id="JBICBM010000029">
    <property type="protein sequence ID" value="MFF9887386.1"/>
    <property type="molecule type" value="Genomic_DNA"/>
</dbReference>
<gene>
    <name evidence="2" type="ORF">ACF1HC_38340</name>
</gene>
<proteinExistence type="predicted"/>
<dbReference type="SUPFAM" id="SSF52540">
    <property type="entry name" value="P-loop containing nucleoside triphosphate hydrolases"/>
    <property type="match status" value="1"/>
</dbReference>
<evidence type="ECO:0000313" key="3">
    <source>
        <dbReference type="Proteomes" id="UP001603418"/>
    </source>
</evidence>
<reference evidence="2 3" key="1">
    <citation type="submission" date="2024-10" db="EMBL/GenBank/DDBJ databases">
        <title>The Natural Products Discovery Center: Release of the First 8490 Sequenced Strains for Exploring Actinobacteria Biosynthetic Diversity.</title>
        <authorList>
            <person name="Kalkreuter E."/>
            <person name="Kautsar S.A."/>
            <person name="Yang D."/>
            <person name="Bader C.D."/>
            <person name="Teijaro C.N."/>
            <person name="Fluegel L."/>
            <person name="Davis C.M."/>
            <person name="Simpson J.R."/>
            <person name="Lauterbach L."/>
            <person name="Steele A.D."/>
            <person name="Gui C."/>
            <person name="Meng S."/>
            <person name="Li G."/>
            <person name="Viehrig K."/>
            <person name="Ye F."/>
            <person name="Su P."/>
            <person name="Kiefer A.F."/>
            <person name="Nichols A."/>
            <person name="Cepeda A.J."/>
            <person name="Yan W."/>
            <person name="Fan B."/>
            <person name="Jiang Y."/>
            <person name="Adhikari A."/>
            <person name="Zheng C.-J."/>
            <person name="Schuster L."/>
            <person name="Cowan T.M."/>
            <person name="Smanski M.J."/>
            <person name="Chevrette M.G."/>
            <person name="De Carvalho L.P.S."/>
            <person name="Shen B."/>
        </authorList>
    </citation>
    <scope>NUCLEOTIDE SEQUENCE [LARGE SCALE GENOMIC DNA]</scope>
    <source>
        <strain evidence="2 3">NPDC013366</strain>
    </source>
</reference>
<name>A0ABW6Z8B4_9ACTN</name>
<dbReference type="RefSeq" id="WP_078637802.1">
    <property type="nucleotide sequence ID" value="NZ_JBFACJ010000036.1"/>
</dbReference>